<dbReference type="Pfam" id="PF01979">
    <property type="entry name" value="Amidohydro_1"/>
    <property type="match status" value="1"/>
</dbReference>
<keyword evidence="3" id="KW-1185">Reference proteome</keyword>
<dbReference type="InterPro" id="IPR006680">
    <property type="entry name" value="Amidohydro-rel"/>
</dbReference>
<proteinExistence type="predicted"/>
<dbReference type="PANTHER" id="PTHR43135">
    <property type="entry name" value="ALPHA-D-RIBOSE 1-METHYLPHOSPHONATE 5-TRIPHOSPHATE DIPHOSPHATASE"/>
    <property type="match status" value="1"/>
</dbReference>
<dbReference type="GO" id="GO:0016810">
    <property type="term" value="F:hydrolase activity, acting on carbon-nitrogen (but not peptide) bonds"/>
    <property type="evidence" value="ECO:0007669"/>
    <property type="project" value="InterPro"/>
</dbReference>
<dbReference type="InterPro" id="IPR057744">
    <property type="entry name" value="OTAase-like"/>
</dbReference>
<dbReference type="SUPFAM" id="SSF51338">
    <property type="entry name" value="Composite domain of metallo-dependent hydrolases"/>
    <property type="match status" value="1"/>
</dbReference>
<evidence type="ECO:0000259" key="1">
    <source>
        <dbReference type="Pfam" id="PF01979"/>
    </source>
</evidence>
<name>A0A4R2QW21_9PSEU</name>
<dbReference type="AlphaFoldDB" id="A0A4R2QW21"/>
<comment type="caution">
    <text evidence="2">The sequence shown here is derived from an EMBL/GenBank/DDBJ whole genome shotgun (WGS) entry which is preliminary data.</text>
</comment>
<dbReference type="InterPro" id="IPR011059">
    <property type="entry name" value="Metal-dep_hydrolase_composite"/>
</dbReference>
<dbReference type="Proteomes" id="UP000294911">
    <property type="component" value="Unassembled WGS sequence"/>
</dbReference>
<dbReference type="RefSeq" id="WP_132877052.1">
    <property type="nucleotide sequence ID" value="NZ_SLXQ01000003.1"/>
</dbReference>
<organism evidence="2 3">
    <name type="scientific">Tamaricihabitans halophyticus</name>
    <dbReference type="NCBI Taxonomy" id="1262583"/>
    <lineage>
        <taxon>Bacteria</taxon>
        <taxon>Bacillati</taxon>
        <taxon>Actinomycetota</taxon>
        <taxon>Actinomycetes</taxon>
        <taxon>Pseudonocardiales</taxon>
        <taxon>Pseudonocardiaceae</taxon>
        <taxon>Tamaricihabitans</taxon>
    </lineage>
</organism>
<keyword evidence="2" id="KW-0378">Hydrolase</keyword>
<reference evidence="2 3" key="1">
    <citation type="submission" date="2019-03" db="EMBL/GenBank/DDBJ databases">
        <title>Genomic Encyclopedia of Type Strains, Phase IV (KMG-IV): sequencing the most valuable type-strain genomes for metagenomic binning, comparative biology and taxonomic classification.</title>
        <authorList>
            <person name="Goeker M."/>
        </authorList>
    </citation>
    <scope>NUCLEOTIDE SEQUENCE [LARGE SCALE GENOMIC DNA]</scope>
    <source>
        <strain evidence="2 3">DSM 45765</strain>
    </source>
</reference>
<dbReference type="PANTHER" id="PTHR43135:SF3">
    <property type="entry name" value="ALPHA-D-RIBOSE 1-METHYLPHOSPHONATE 5-TRIPHOSPHATE DIPHOSPHATASE"/>
    <property type="match status" value="1"/>
</dbReference>
<dbReference type="Gene3D" id="2.30.40.10">
    <property type="entry name" value="Urease, subunit C, domain 1"/>
    <property type="match status" value="1"/>
</dbReference>
<evidence type="ECO:0000313" key="2">
    <source>
        <dbReference type="EMBL" id="TCP54302.1"/>
    </source>
</evidence>
<dbReference type="Gene3D" id="3.20.20.140">
    <property type="entry name" value="Metal-dependent hydrolases"/>
    <property type="match status" value="1"/>
</dbReference>
<dbReference type="SUPFAM" id="SSF51556">
    <property type="entry name" value="Metallo-dependent hydrolases"/>
    <property type="match status" value="1"/>
</dbReference>
<accession>A0A4R2QW21</accession>
<sequence length="397" mass="41324">MSMVLRHGMVWDGLASEPIPADLLLDDGVISGVYGVGKAPGGALEVALDGAFVVPGLVDSHVHLVWSGGPDPVRVVDSEGEQLTVVRAVANARAQLDSGVTMVRDLGSNWDIAVTVARAIDRGIVDGPTVVAAGRTVIMTGGHDPFWGIFSDGADAVTRAVRQQVSIGAGVLKTAATGGVYGQSEGEEIGQSELSYAELAVLAKEAHRFGKRVAAHALGTEGIRNAVRAGVDTIEHGVFLTEEIVEAMRTQGTVLCPTLATYRALAEGPEVPAYAAEKARTVVTAHRESFAMALDAGVPVIAGTDAGAPHIGHPSLVAELEMLHDYGLPLLDALRAGTSRAATALDRVGGVIQPGAPADLLIVEDDPFQSLANLRRVWGVVRRGTPVSALRNRVRHG</sequence>
<gene>
    <name evidence="2" type="ORF">EV191_103347</name>
</gene>
<dbReference type="InterPro" id="IPR051781">
    <property type="entry name" value="Metallo-dep_Hydrolase"/>
</dbReference>
<dbReference type="OrthoDB" id="3514520at2"/>
<evidence type="ECO:0000313" key="3">
    <source>
        <dbReference type="Proteomes" id="UP000294911"/>
    </source>
</evidence>
<feature type="domain" description="Amidohydrolase-related" evidence="1">
    <location>
        <begin position="52"/>
        <end position="385"/>
    </location>
</feature>
<protein>
    <submittedName>
        <fullName evidence="2">Imidazolonepropionase-like amidohydrolase</fullName>
    </submittedName>
</protein>
<dbReference type="InterPro" id="IPR032466">
    <property type="entry name" value="Metal_Hydrolase"/>
</dbReference>
<dbReference type="EMBL" id="SLXQ01000003">
    <property type="protein sequence ID" value="TCP54302.1"/>
    <property type="molecule type" value="Genomic_DNA"/>
</dbReference>
<dbReference type="CDD" id="cd01299">
    <property type="entry name" value="Met_dep_hydrolase_A"/>
    <property type="match status" value="1"/>
</dbReference>